<comment type="similarity">
    <text evidence="2 6">Belongs to the YIP1 family.</text>
</comment>
<feature type="transmembrane region" description="Helical" evidence="6">
    <location>
        <begin position="120"/>
        <end position="142"/>
    </location>
</feature>
<dbReference type="InterPro" id="IPR039765">
    <property type="entry name" value="Yip5/YIPF1/YIPF2"/>
</dbReference>
<dbReference type="Proteomes" id="UP000694941">
    <property type="component" value="Unplaced"/>
</dbReference>
<comment type="subcellular location">
    <subcellularLocation>
        <location evidence="6">Golgi apparatus membrane</location>
        <topology evidence="6">Multi-pass membrane protein</topology>
    </subcellularLocation>
    <subcellularLocation>
        <location evidence="1">Membrane</location>
        <topology evidence="1">Multi-pass membrane protein</topology>
    </subcellularLocation>
</comment>
<name>A0ABM1TL73_LIMPO</name>
<evidence type="ECO:0000313" key="8">
    <source>
        <dbReference type="Proteomes" id="UP000694941"/>
    </source>
</evidence>
<evidence type="ECO:0000256" key="4">
    <source>
        <dbReference type="ARBA" id="ARBA00022989"/>
    </source>
</evidence>
<feature type="transmembrane region" description="Helical" evidence="6">
    <location>
        <begin position="212"/>
        <end position="237"/>
    </location>
</feature>
<evidence type="ECO:0000313" key="9">
    <source>
        <dbReference type="RefSeq" id="XP_022256629.1"/>
    </source>
</evidence>
<evidence type="ECO:0000256" key="1">
    <source>
        <dbReference type="ARBA" id="ARBA00004141"/>
    </source>
</evidence>
<evidence type="ECO:0000256" key="6">
    <source>
        <dbReference type="RuleBase" id="RU361264"/>
    </source>
</evidence>
<reference evidence="9" key="1">
    <citation type="submission" date="2025-08" db="UniProtKB">
        <authorList>
            <consortium name="RefSeq"/>
        </authorList>
    </citation>
    <scope>IDENTIFICATION</scope>
    <source>
        <tissue evidence="9">Muscle</tissue>
    </source>
</reference>
<dbReference type="RefSeq" id="XP_022256629.1">
    <property type="nucleotide sequence ID" value="XM_022400921.1"/>
</dbReference>
<evidence type="ECO:0000256" key="3">
    <source>
        <dbReference type="ARBA" id="ARBA00022692"/>
    </source>
</evidence>
<evidence type="ECO:0000256" key="2">
    <source>
        <dbReference type="ARBA" id="ARBA00010596"/>
    </source>
</evidence>
<feature type="transmembrane region" description="Helical" evidence="6">
    <location>
        <begin position="79"/>
        <end position="100"/>
    </location>
</feature>
<feature type="transmembrane region" description="Helical" evidence="6">
    <location>
        <begin position="154"/>
        <end position="176"/>
    </location>
</feature>
<keyword evidence="8" id="KW-1185">Reference proteome</keyword>
<keyword evidence="4 6" id="KW-1133">Transmembrane helix</keyword>
<sequence length="293" mass="33258">MDGCPIRNTDFNFNILILNFHSYCLVRRSNSLPFWEFGYYQKLFNVDTVQVLRRILWSMIPLPGQATYLHHHIKPNPDLYGPFWITSTLVFITAIGGNMANYLQTVGVRNQIWHYDFHKVSFAATAVYSYGFLLPLMLWGLLQYRGSVANYTFLEILCVYGYSLSIYIPISILWVIQVAWLQWLLVIVGTVLSGSVLLLTFWPALKSDNLKVAILVLLLILLFHTLLAVGFMIYFFIASHSMAPVDTTTTTAFLKSTTRLSVNEQLSTIISSLGSSPSIVIKNAIHKTLNSTN</sequence>
<gene>
    <name evidence="9" type="primary">LOC106472312</name>
</gene>
<feature type="transmembrane region" description="Helical" evidence="6">
    <location>
        <begin position="182"/>
        <end position="205"/>
    </location>
</feature>
<dbReference type="InterPro" id="IPR006977">
    <property type="entry name" value="Yip1_dom"/>
</dbReference>
<evidence type="ECO:0000256" key="5">
    <source>
        <dbReference type="ARBA" id="ARBA00023136"/>
    </source>
</evidence>
<proteinExistence type="inferred from homology"/>
<feature type="domain" description="Yip1" evidence="7">
    <location>
        <begin position="71"/>
        <end position="229"/>
    </location>
</feature>
<dbReference type="PANTHER" id="PTHR12822:SF2">
    <property type="entry name" value="PROTEIN YIPF"/>
    <property type="match status" value="1"/>
</dbReference>
<keyword evidence="5 6" id="KW-0472">Membrane</keyword>
<accession>A0ABM1TL73</accession>
<dbReference type="Pfam" id="PF04893">
    <property type="entry name" value="Yip1"/>
    <property type="match status" value="1"/>
</dbReference>
<dbReference type="PANTHER" id="PTHR12822">
    <property type="entry name" value="PROTEIN YIPF"/>
    <property type="match status" value="1"/>
</dbReference>
<keyword evidence="3 6" id="KW-0812">Transmembrane</keyword>
<evidence type="ECO:0000259" key="7">
    <source>
        <dbReference type="Pfam" id="PF04893"/>
    </source>
</evidence>
<dbReference type="GeneID" id="106472312"/>
<organism evidence="8 9">
    <name type="scientific">Limulus polyphemus</name>
    <name type="common">Atlantic horseshoe crab</name>
    <dbReference type="NCBI Taxonomy" id="6850"/>
    <lineage>
        <taxon>Eukaryota</taxon>
        <taxon>Metazoa</taxon>
        <taxon>Ecdysozoa</taxon>
        <taxon>Arthropoda</taxon>
        <taxon>Chelicerata</taxon>
        <taxon>Merostomata</taxon>
        <taxon>Xiphosura</taxon>
        <taxon>Limulidae</taxon>
        <taxon>Limulus</taxon>
    </lineage>
</organism>
<protein>
    <recommendedName>
        <fullName evidence="6">Protein YIPF</fullName>
    </recommendedName>
</protein>